<keyword evidence="2" id="KW-1185">Reference proteome</keyword>
<accession>A0A936ZCE0</accession>
<protein>
    <submittedName>
        <fullName evidence="1">Flavodoxin</fullName>
    </submittedName>
</protein>
<sequence length="178" mass="18994">MDTVLVVAYSLTGTSRRLADSVCARQQWPLGLVTDARPRTGALGTLRCVVDSLMGRDPAIRYHGPDPGDFHTLLLVAPVWMSRLAAPMRSFLVQQAGSVHHVAVLLTMGSGGADHVFLEIERLIGRAPVLKAAFRASDVRAGAADAPALAIAESLRGTARRAVPATAAHLQQENPEWT</sequence>
<evidence type="ECO:0000313" key="1">
    <source>
        <dbReference type="EMBL" id="MBL0419019.1"/>
    </source>
</evidence>
<dbReference type="SUPFAM" id="SSF52218">
    <property type="entry name" value="Flavoproteins"/>
    <property type="match status" value="1"/>
</dbReference>
<gene>
    <name evidence="1" type="ORF">JI739_01545</name>
</gene>
<dbReference type="RefSeq" id="WP_201682078.1">
    <property type="nucleotide sequence ID" value="NZ_JAEQNA010000001.1"/>
</dbReference>
<organism evidence="1 2">
    <name type="scientific">Ramlibacter aurantiacus</name>
    <dbReference type="NCBI Taxonomy" id="2801330"/>
    <lineage>
        <taxon>Bacteria</taxon>
        <taxon>Pseudomonadati</taxon>
        <taxon>Pseudomonadota</taxon>
        <taxon>Betaproteobacteria</taxon>
        <taxon>Burkholderiales</taxon>
        <taxon>Comamonadaceae</taxon>
        <taxon>Ramlibacter</taxon>
    </lineage>
</organism>
<dbReference type="AlphaFoldDB" id="A0A936ZCE0"/>
<dbReference type="InterPro" id="IPR029039">
    <property type="entry name" value="Flavoprotein-like_sf"/>
</dbReference>
<name>A0A936ZCE0_9BURK</name>
<proteinExistence type="predicted"/>
<evidence type="ECO:0000313" key="2">
    <source>
        <dbReference type="Proteomes" id="UP000613011"/>
    </source>
</evidence>
<comment type="caution">
    <text evidence="1">The sequence shown here is derived from an EMBL/GenBank/DDBJ whole genome shotgun (WGS) entry which is preliminary data.</text>
</comment>
<dbReference type="Gene3D" id="3.40.50.360">
    <property type="match status" value="1"/>
</dbReference>
<dbReference type="EMBL" id="JAEQNA010000001">
    <property type="protein sequence ID" value="MBL0419019.1"/>
    <property type="molecule type" value="Genomic_DNA"/>
</dbReference>
<dbReference type="Proteomes" id="UP000613011">
    <property type="component" value="Unassembled WGS sequence"/>
</dbReference>
<reference evidence="1" key="1">
    <citation type="submission" date="2021-01" db="EMBL/GenBank/DDBJ databases">
        <title>Ramlibacter sp. strain AW1 16S ribosomal RNA gene Genome sequencing and assembly.</title>
        <authorList>
            <person name="Kang M."/>
        </authorList>
    </citation>
    <scope>NUCLEOTIDE SEQUENCE</scope>
    <source>
        <strain evidence="1">AW1</strain>
    </source>
</reference>